<dbReference type="OrthoDB" id="286395at2759"/>
<keyword evidence="4" id="KW-0862">Zinc</keyword>
<keyword evidence="3 7" id="KW-0863">Zinc-finger</keyword>
<evidence type="ECO:0000313" key="9">
    <source>
        <dbReference type="EMBL" id="CAB3261153.1"/>
    </source>
</evidence>
<dbReference type="PROSITE" id="PS00028">
    <property type="entry name" value="ZINC_FINGER_C2H2_1"/>
    <property type="match status" value="6"/>
</dbReference>
<evidence type="ECO:0000256" key="6">
    <source>
        <dbReference type="ARBA" id="ARBA00037948"/>
    </source>
</evidence>
<evidence type="ECO:0000256" key="3">
    <source>
        <dbReference type="ARBA" id="ARBA00022771"/>
    </source>
</evidence>
<evidence type="ECO:0000259" key="8">
    <source>
        <dbReference type="PROSITE" id="PS50157"/>
    </source>
</evidence>
<feature type="domain" description="C2H2-type" evidence="8">
    <location>
        <begin position="48"/>
        <end position="71"/>
    </location>
</feature>
<proteinExistence type="inferred from homology"/>
<accession>A0A8S1BRP6</accession>
<feature type="domain" description="C2H2-type" evidence="8">
    <location>
        <begin position="311"/>
        <end position="333"/>
    </location>
</feature>
<name>A0A8S1BRP6_ARCPL</name>
<dbReference type="GO" id="GO:0000978">
    <property type="term" value="F:RNA polymerase II cis-regulatory region sequence-specific DNA binding"/>
    <property type="evidence" value="ECO:0007669"/>
    <property type="project" value="TreeGrafter"/>
</dbReference>
<evidence type="ECO:0000256" key="7">
    <source>
        <dbReference type="PROSITE-ProRule" id="PRU00042"/>
    </source>
</evidence>
<dbReference type="PANTHER" id="PTHR24388:SF104">
    <property type="entry name" value="AT-RICH BINDING PROTEIN-RELATED"/>
    <property type="match status" value="1"/>
</dbReference>
<organism evidence="9 10">
    <name type="scientific">Arctia plantaginis</name>
    <name type="common">Wood tiger moth</name>
    <name type="synonym">Phalaena plantaginis</name>
    <dbReference type="NCBI Taxonomy" id="874455"/>
    <lineage>
        <taxon>Eukaryota</taxon>
        <taxon>Metazoa</taxon>
        <taxon>Ecdysozoa</taxon>
        <taxon>Arthropoda</taxon>
        <taxon>Hexapoda</taxon>
        <taxon>Insecta</taxon>
        <taxon>Pterygota</taxon>
        <taxon>Neoptera</taxon>
        <taxon>Endopterygota</taxon>
        <taxon>Lepidoptera</taxon>
        <taxon>Glossata</taxon>
        <taxon>Ditrysia</taxon>
        <taxon>Noctuoidea</taxon>
        <taxon>Erebidae</taxon>
        <taxon>Arctiinae</taxon>
        <taxon>Arctia</taxon>
    </lineage>
</organism>
<gene>
    <name evidence="9" type="ORF">APLA_LOCUS17336</name>
</gene>
<keyword evidence="2" id="KW-0677">Repeat</keyword>
<feature type="domain" description="C2H2-type" evidence="8">
    <location>
        <begin position="172"/>
        <end position="200"/>
    </location>
</feature>
<evidence type="ECO:0000313" key="10">
    <source>
        <dbReference type="Proteomes" id="UP000494256"/>
    </source>
</evidence>
<dbReference type="InterPro" id="IPR050527">
    <property type="entry name" value="Snail/Krueppel_Znf"/>
</dbReference>
<comment type="similarity">
    <text evidence="6">Belongs to the snail C2H2-type zinc-finger protein family.</text>
</comment>
<dbReference type="AlphaFoldDB" id="A0A8S1BRP6"/>
<keyword evidence="5" id="KW-0539">Nucleus</keyword>
<sequence>MISQAEPESFLEDNMEPRKKQNILQIRQNIQCVLNMSTAVPFKFFSKYSCFYCSKKFFDFDDLRQHTSVEHPVCDLKQKCMKKCKGERINVKIDISALACKVCCLPVVDLEALITHLIDEHKANYDKTITGCLEPFRIIKDNIPCPICPDKVFRYFGILLRHVNAEHSNNNRICDFCGRSFRNAANLNVHITYSHTGSCECDVCGIKYKNQWCLARHRAKCHNAKDHKCPKCPETFNSQYHKQKHLIKMHDIGHKCDYCDKMFTRNSFMKDHVRRIHLKEKNVPCSICNEKFFDNYLLRMHMVKHEGDRKFCCSVCGKAFLRRSNLASHMEMHKKYGHVQLQI</sequence>
<dbReference type="GO" id="GO:0008270">
    <property type="term" value="F:zinc ion binding"/>
    <property type="evidence" value="ECO:0007669"/>
    <property type="project" value="UniProtKB-KW"/>
</dbReference>
<dbReference type="EMBL" id="CADEBD010000959">
    <property type="protein sequence ID" value="CAB3261153.1"/>
    <property type="molecule type" value="Genomic_DNA"/>
</dbReference>
<dbReference type="InterPro" id="IPR036236">
    <property type="entry name" value="Znf_C2H2_sf"/>
</dbReference>
<dbReference type="InterPro" id="IPR013087">
    <property type="entry name" value="Znf_C2H2_type"/>
</dbReference>
<evidence type="ECO:0000256" key="4">
    <source>
        <dbReference type="ARBA" id="ARBA00022833"/>
    </source>
</evidence>
<comment type="caution">
    <text evidence="9">The sequence shown here is derived from an EMBL/GenBank/DDBJ whole genome shotgun (WGS) entry which is preliminary data.</text>
</comment>
<evidence type="ECO:0000256" key="1">
    <source>
        <dbReference type="ARBA" id="ARBA00022723"/>
    </source>
</evidence>
<dbReference type="SUPFAM" id="SSF57667">
    <property type="entry name" value="beta-beta-alpha zinc fingers"/>
    <property type="match status" value="4"/>
</dbReference>
<reference evidence="9 10" key="1">
    <citation type="submission" date="2020-04" db="EMBL/GenBank/DDBJ databases">
        <authorList>
            <person name="Wallbank WR R."/>
            <person name="Pardo Diaz C."/>
            <person name="Kozak K."/>
            <person name="Martin S."/>
            <person name="Jiggins C."/>
            <person name="Moest M."/>
            <person name="Warren A I."/>
            <person name="Byers J.R.P. K."/>
            <person name="Montejo-Kovacevich G."/>
            <person name="Yen C E."/>
        </authorList>
    </citation>
    <scope>NUCLEOTIDE SEQUENCE [LARGE SCALE GENOMIC DNA]</scope>
</reference>
<evidence type="ECO:0000256" key="5">
    <source>
        <dbReference type="ARBA" id="ARBA00023242"/>
    </source>
</evidence>
<keyword evidence="1" id="KW-0479">Metal-binding</keyword>
<dbReference type="GO" id="GO:0000981">
    <property type="term" value="F:DNA-binding transcription factor activity, RNA polymerase II-specific"/>
    <property type="evidence" value="ECO:0007669"/>
    <property type="project" value="TreeGrafter"/>
</dbReference>
<dbReference type="SMART" id="SM00355">
    <property type="entry name" value="ZnF_C2H2"/>
    <property type="match status" value="9"/>
</dbReference>
<dbReference type="FunFam" id="3.30.160.60:FF:000110">
    <property type="entry name" value="Zinc finger protein-like"/>
    <property type="match status" value="1"/>
</dbReference>
<protein>
    <recommendedName>
        <fullName evidence="8">C2H2-type domain-containing protein</fullName>
    </recommendedName>
</protein>
<dbReference type="Proteomes" id="UP000494256">
    <property type="component" value="Unassembled WGS sequence"/>
</dbReference>
<dbReference type="Pfam" id="PF00096">
    <property type="entry name" value="zf-C2H2"/>
    <property type="match status" value="4"/>
</dbReference>
<dbReference type="PANTHER" id="PTHR24388">
    <property type="entry name" value="ZINC FINGER PROTEIN"/>
    <property type="match status" value="1"/>
</dbReference>
<evidence type="ECO:0000256" key="2">
    <source>
        <dbReference type="ARBA" id="ARBA00022737"/>
    </source>
</evidence>
<dbReference type="Gene3D" id="3.30.160.60">
    <property type="entry name" value="Classic Zinc Finger"/>
    <property type="match status" value="4"/>
</dbReference>
<feature type="domain" description="C2H2-type" evidence="8">
    <location>
        <begin position="254"/>
        <end position="282"/>
    </location>
</feature>
<dbReference type="PROSITE" id="PS50157">
    <property type="entry name" value="ZINC_FINGER_C2H2_2"/>
    <property type="match status" value="5"/>
</dbReference>
<feature type="domain" description="C2H2-type" evidence="8">
    <location>
        <begin position="283"/>
        <end position="310"/>
    </location>
</feature>